<dbReference type="PANTHER" id="PTHR47332">
    <property type="entry name" value="SET DOMAIN-CONTAINING PROTEIN 5"/>
    <property type="match status" value="1"/>
</dbReference>
<dbReference type="Pfam" id="PF00856">
    <property type="entry name" value="SET"/>
    <property type="match status" value="1"/>
</dbReference>
<dbReference type="EMBL" id="VSWC01000106">
    <property type="protein sequence ID" value="KAA1085960.1"/>
    <property type="molecule type" value="Genomic_DNA"/>
</dbReference>
<reference evidence="5 6" key="1">
    <citation type="submission" date="2019-05" db="EMBL/GenBank/DDBJ databases">
        <title>Emergence of the Ug99 lineage of the wheat stem rust pathogen through somatic hybridization.</title>
        <authorList>
            <person name="Li F."/>
            <person name="Upadhyaya N.M."/>
            <person name="Sperschneider J."/>
            <person name="Matny O."/>
            <person name="Nguyen-Phuc H."/>
            <person name="Mago R."/>
            <person name="Raley C."/>
            <person name="Miller M.E."/>
            <person name="Silverstein K.A.T."/>
            <person name="Henningsen E."/>
            <person name="Hirsch C.D."/>
            <person name="Visser B."/>
            <person name="Pretorius Z.A."/>
            <person name="Steffenson B.J."/>
            <person name="Schwessinger B."/>
            <person name="Dodds P.N."/>
            <person name="Figueroa M."/>
        </authorList>
    </citation>
    <scope>NUCLEOTIDE SEQUENCE [LARGE SCALE GENOMIC DNA]</scope>
    <source>
        <strain evidence="2">21-0</strain>
        <strain evidence="4 6">Ug99</strain>
    </source>
</reference>
<dbReference type="PROSITE" id="PS50280">
    <property type="entry name" value="SET"/>
    <property type="match status" value="1"/>
</dbReference>
<keyword evidence="5" id="KW-1185">Reference proteome</keyword>
<dbReference type="EMBL" id="VSWC01000197">
    <property type="protein sequence ID" value="KAA1065081.1"/>
    <property type="molecule type" value="Genomic_DNA"/>
</dbReference>
<sequence length="488" mass="55110">MLGDRLKVFVCISILLDILNSNIWTNAINPKLTVSSKHKSIKTENLLLQGKNQVYELKNGLNAAVKIPIEIDEEKNERNCGTVEIDAKPIALEATGIENREMSGENLIIKPNVSEFFSSSKNSVYKYDQEISKKKLTLLDHGFYKSTCFLYPNPHNEPDEYCILINTTINNGQGCVIVTPSKYLEGFFKNGLKISDDPSDLRTVDIVQMPEKGGMGAVAACKIQRGDLILQQSPVGLFPYLEKIWKTPFGHSIRRQAIDHLPLKTQEQISFLAGKGQNKDQFISNMIDVNLYDNYHYVSGTEISFGGIYLKVTRLNHSCKPNVFYYIDPMTQMVHLKAYETIEIGEELTVPYWSQELDQASRRSKLKEIYGFDCTCSHCMMSAELVRNSDQQIARLVQLSKLSQGSNLSESEIKEFLKISKEERIPKFRAMANLNAAKFYNSKGEIHKVRKYAEKAKLMGDLEGGSKWSPFDASDLAILLSENGNLKA</sequence>
<feature type="domain" description="SET" evidence="1">
    <location>
        <begin position="199"/>
        <end position="353"/>
    </location>
</feature>
<dbReference type="Proteomes" id="UP000324748">
    <property type="component" value="Unassembled WGS sequence"/>
</dbReference>
<proteinExistence type="predicted"/>
<dbReference type="EMBL" id="VDEP01000275">
    <property type="protein sequence ID" value="KAA1113804.1"/>
    <property type="molecule type" value="Genomic_DNA"/>
</dbReference>
<dbReference type="Proteomes" id="UP000325313">
    <property type="component" value="Unassembled WGS sequence"/>
</dbReference>
<evidence type="ECO:0000313" key="6">
    <source>
        <dbReference type="Proteomes" id="UP000325313"/>
    </source>
</evidence>
<dbReference type="PANTHER" id="PTHR47332:SF6">
    <property type="entry name" value="SET DOMAIN-CONTAINING PROTEIN"/>
    <property type="match status" value="1"/>
</dbReference>
<comment type="caution">
    <text evidence="2">The sequence shown here is derived from an EMBL/GenBank/DDBJ whole genome shotgun (WGS) entry which is preliminary data.</text>
</comment>
<evidence type="ECO:0000313" key="2">
    <source>
        <dbReference type="EMBL" id="KAA1065081.1"/>
    </source>
</evidence>
<dbReference type="InterPro" id="IPR001214">
    <property type="entry name" value="SET_dom"/>
</dbReference>
<dbReference type="InterPro" id="IPR011990">
    <property type="entry name" value="TPR-like_helical_dom_sf"/>
</dbReference>
<evidence type="ECO:0000313" key="4">
    <source>
        <dbReference type="EMBL" id="KAA1113804.1"/>
    </source>
</evidence>
<organism evidence="2 5">
    <name type="scientific">Puccinia graminis f. sp. tritici</name>
    <dbReference type="NCBI Taxonomy" id="56615"/>
    <lineage>
        <taxon>Eukaryota</taxon>
        <taxon>Fungi</taxon>
        <taxon>Dikarya</taxon>
        <taxon>Basidiomycota</taxon>
        <taxon>Pucciniomycotina</taxon>
        <taxon>Pucciniomycetes</taxon>
        <taxon>Pucciniales</taxon>
        <taxon>Pucciniaceae</taxon>
        <taxon>Puccinia</taxon>
    </lineage>
</organism>
<dbReference type="Gene3D" id="2.170.270.10">
    <property type="entry name" value="SET domain"/>
    <property type="match status" value="1"/>
</dbReference>
<protein>
    <recommendedName>
        <fullName evidence="1">SET domain-containing protein</fullName>
    </recommendedName>
</protein>
<dbReference type="OrthoDB" id="265717at2759"/>
<accession>A0A5B0LL40</accession>
<dbReference type="InterPro" id="IPR053185">
    <property type="entry name" value="SET_domain_protein"/>
</dbReference>
<gene>
    <name evidence="2" type="ORF">PGT21_024153</name>
    <name evidence="3" type="ORF">PGT21_025644</name>
    <name evidence="4" type="ORF">PGTUg99_022724</name>
</gene>
<dbReference type="CDD" id="cd20071">
    <property type="entry name" value="SET_SMYD"/>
    <property type="match status" value="1"/>
</dbReference>
<dbReference type="Gene3D" id="1.25.40.10">
    <property type="entry name" value="Tetratricopeptide repeat domain"/>
    <property type="match status" value="1"/>
</dbReference>
<name>A0A5B0LL40_PUCGR</name>
<dbReference type="AlphaFoldDB" id="A0A5B0LL40"/>
<evidence type="ECO:0000313" key="3">
    <source>
        <dbReference type="EMBL" id="KAA1085960.1"/>
    </source>
</evidence>
<dbReference type="SUPFAM" id="SSF82199">
    <property type="entry name" value="SET domain"/>
    <property type="match status" value="1"/>
</dbReference>
<dbReference type="InterPro" id="IPR046341">
    <property type="entry name" value="SET_dom_sf"/>
</dbReference>
<evidence type="ECO:0000259" key="1">
    <source>
        <dbReference type="PROSITE" id="PS50280"/>
    </source>
</evidence>
<evidence type="ECO:0000313" key="5">
    <source>
        <dbReference type="Proteomes" id="UP000324748"/>
    </source>
</evidence>